<accession>A0ABD5E628</accession>
<protein>
    <submittedName>
        <fullName evidence="6">Right-handed parallel beta-helix repeat-containing protein</fullName>
    </submittedName>
</protein>
<dbReference type="PANTHER" id="PTHR43392:SF2">
    <property type="entry name" value="AAA-TYPE ATPASE FAMILY PROTEIN _ ANKYRIN REPEAT FAMILY PROTEIN"/>
    <property type="match status" value="1"/>
</dbReference>
<proteinExistence type="inferred from homology"/>
<evidence type="ECO:0000256" key="3">
    <source>
        <dbReference type="ARBA" id="ARBA00022840"/>
    </source>
</evidence>
<evidence type="ECO:0000256" key="2">
    <source>
        <dbReference type="ARBA" id="ARBA00022741"/>
    </source>
</evidence>
<dbReference type="PRINTS" id="PR00819">
    <property type="entry name" value="CBXCFQXSUPER"/>
</dbReference>
<dbReference type="InterPro" id="IPR011050">
    <property type="entry name" value="Pectin_lyase_fold/virulence"/>
</dbReference>
<organism evidence="6 7">
    <name type="scientific">Streptomyces evansiae</name>
    <dbReference type="NCBI Taxonomy" id="3075535"/>
    <lineage>
        <taxon>Bacteria</taxon>
        <taxon>Bacillati</taxon>
        <taxon>Actinomycetota</taxon>
        <taxon>Actinomycetes</taxon>
        <taxon>Kitasatosporales</taxon>
        <taxon>Streptomycetaceae</taxon>
        <taxon>Streptomyces</taxon>
    </lineage>
</organism>
<feature type="domain" description="AAA+ ATPase" evidence="5">
    <location>
        <begin position="646"/>
        <end position="785"/>
    </location>
</feature>
<comment type="similarity">
    <text evidence="1">Belongs to the CbxX/CfxQ family.</text>
</comment>
<dbReference type="EMBL" id="JAVRER010000021">
    <property type="protein sequence ID" value="MDT0416834.1"/>
    <property type="molecule type" value="Genomic_DNA"/>
</dbReference>
<dbReference type="Pfam" id="PF00004">
    <property type="entry name" value="AAA"/>
    <property type="match status" value="1"/>
</dbReference>
<dbReference type="InterPro" id="IPR012334">
    <property type="entry name" value="Pectin_lyas_fold"/>
</dbReference>
<keyword evidence="3" id="KW-0067">ATP-binding</keyword>
<name>A0ABD5E628_9ACTN</name>
<dbReference type="FunFam" id="3.40.50.300:FF:000216">
    <property type="entry name" value="Type VII secretion ATPase EccA"/>
    <property type="match status" value="1"/>
</dbReference>
<dbReference type="RefSeq" id="WP_311677136.1">
    <property type="nucleotide sequence ID" value="NZ_JAVRER010000021.1"/>
</dbReference>
<dbReference type="InterPro" id="IPR006626">
    <property type="entry name" value="PbH1"/>
</dbReference>
<gene>
    <name evidence="6" type="ORF">RM574_15185</name>
</gene>
<evidence type="ECO:0000313" key="7">
    <source>
        <dbReference type="Proteomes" id="UP001183607"/>
    </source>
</evidence>
<dbReference type="SMART" id="SM00710">
    <property type="entry name" value="PbH1"/>
    <property type="match status" value="10"/>
</dbReference>
<dbReference type="AlphaFoldDB" id="A0ABD5E628"/>
<dbReference type="InterPro" id="IPR041627">
    <property type="entry name" value="AAA_lid_6"/>
</dbReference>
<dbReference type="InterPro" id="IPR050773">
    <property type="entry name" value="CbxX/CfxQ_RuBisCO_ESX"/>
</dbReference>
<dbReference type="Proteomes" id="UP001183607">
    <property type="component" value="Unassembled WGS sequence"/>
</dbReference>
<dbReference type="SUPFAM" id="SSF51126">
    <property type="entry name" value="Pectin lyase-like"/>
    <property type="match status" value="2"/>
</dbReference>
<dbReference type="InterPro" id="IPR003959">
    <property type="entry name" value="ATPase_AAA_core"/>
</dbReference>
<evidence type="ECO:0000256" key="4">
    <source>
        <dbReference type="SAM" id="MobiDB-lite"/>
    </source>
</evidence>
<dbReference type="SUPFAM" id="SSF52540">
    <property type="entry name" value="P-loop containing nucleoside triphosphate hydrolases"/>
    <property type="match status" value="1"/>
</dbReference>
<dbReference type="Pfam" id="PF13229">
    <property type="entry name" value="Beta_helix"/>
    <property type="match status" value="1"/>
</dbReference>
<sequence>MTAVRVGPRGRGVHRTIADALAAAPAGTTVLVAPGTYVESLVLSRRVTVEAEAGAGSVRLRAAHGVPVTVTAPGCVLRELNLAGSDPDQPVVRVEDAAGLTAERCELTGGRVEVLGSASGTSAAANTRLGAEDTLRSEVADPVDGGGVLVLDRTRLSGARGAALHLVGDARARAVDTEISEVDGIGAVVSGQAVLIAERLRVRDTSGSGARAKGMGRFLARGSVFAGTGRHGVLVEEDGAVELTDCRVEQSGRCGVRLSHRGRAALRETRVTGPREHGVRADDQGGVSLRDCQVVRPGGHGISAAGASSVRVTDALLAEAHGSGLALAGQARAVLEGLRVRGAGEHGLRVSGAAGAEVTDSSVAGARLCAVHGDEEARLDLTGLRAVGAETGLRLRSAAEEESRVRACVFTGQGRSGVEIGAGTAVALTEVRVSGAGGAGVTVDAGGRLSMTGGTVAGAAGSGLVLEREATAEVRGVRFEDCGKNGVLVGEQVSGTFAHCDVSGTTFPALHVGKGARVRFLGCRVFDSAQDVGLADGAEPEFEDCAAVRVRTAALPSLSDRARTPAAPAYVPGGGPHAPEETAPEADGALWDQGEPAPEPESLEDLLAELDELVGLDGVKRDVNGMVKLMQTVRMREEAGLPAPPLSRHLVFAGNPGTGKTTVARLYGRLLHGLGLLSRGHLVEVDRSSLVGEYVGHTGPKTTEAFLRARGGVLFIDEAYALAPAGAGNDFGTEAIATLVKLMEDHRDEVVVIAAGYPGDMDRFVSSNPGLSSRFSRTLLFADYSSEELVSIVEHHAQRHQYELTEAARRALTAHVGTIPRDAGFGNGRTARQLFQAMTERQAMRVAELTSPDSAQLMQLDEHDLL</sequence>
<dbReference type="Gene3D" id="3.40.50.300">
    <property type="entry name" value="P-loop containing nucleotide triphosphate hydrolases"/>
    <property type="match status" value="1"/>
</dbReference>
<comment type="caution">
    <text evidence="6">The sequence shown here is derived from an EMBL/GenBank/DDBJ whole genome shotgun (WGS) entry which is preliminary data.</text>
</comment>
<keyword evidence="2" id="KW-0547">Nucleotide-binding</keyword>
<dbReference type="InterPro" id="IPR039448">
    <property type="entry name" value="Beta_helix"/>
</dbReference>
<dbReference type="Gene3D" id="2.160.20.10">
    <property type="entry name" value="Single-stranded right-handed beta-helix, Pectin lyase-like"/>
    <property type="match status" value="3"/>
</dbReference>
<dbReference type="SMART" id="SM00382">
    <property type="entry name" value="AAA"/>
    <property type="match status" value="1"/>
</dbReference>
<dbReference type="Gene3D" id="1.10.8.60">
    <property type="match status" value="1"/>
</dbReference>
<dbReference type="Pfam" id="PF17866">
    <property type="entry name" value="AAA_lid_6"/>
    <property type="match status" value="1"/>
</dbReference>
<dbReference type="InterPro" id="IPR003593">
    <property type="entry name" value="AAA+_ATPase"/>
</dbReference>
<dbReference type="InterPro" id="IPR000641">
    <property type="entry name" value="CbxX/CfxQ"/>
</dbReference>
<feature type="region of interest" description="Disordered" evidence="4">
    <location>
        <begin position="565"/>
        <end position="599"/>
    </location>
</feature>
<reference evidence="7" key="1">
    <citation type="submission" date="2023-07" db="EMBL/GenBank/DDBJ databases">
        <title>30 novel species of actinomycetes from the DSMZ collection.</title>
        <authorList>
            <person name="Nouioui I."/>
        </authorList>
    </citation>
    <scope>NUCLEOTIDE SEQUENCE [LARGE SCALE GENOMIC DNA]</scope>
    <source>
        <strain evidence="7">DSM 41982</strain>
    </source>
</reference>
<evidence type="ECO:0000313" key="6">
    <source>
        <dbReference type="EMBL" id="MDT0416834.1"/>
    </source>
</evidence>
<evidence type="ECO:0000259" key="5">
    <source>
        <dbReference type="SMART" id="SM00382"/>
    </source>
</evidence>
<evidence type="ECO:0000256" key="1">
    <source>
        <dbReference type="ARBA" id="ARBA00010378"/>
    </source>
</evidence>
<dbReference type="PANTHER" id="PTHR43392">
    <property type="entry name" value="AAA-TYPE ATPASE FAMILY PROTEIN / ANKYRIN REPEAT FAMILY PROTEIN"/>
    <property type="match status" value="1"/>
</dbReference>
<dbReference type="GO" id="GO:0005524">
    <property type="term" value="F:ATP binding"/>
    <property type="evidence" value="ECO:0007669"/>
    <property type="project" value="UniProtKB-KW"/>
</dbReference>
<dbReference type="CDD" id="cd00009">
    <property type="entry name" value="AAA"/>
    <property type="match status" value="1"/>
</dbReference>
<dbReference type="InterPro" id="IPR027417">
    <property type="entry name" value="P-loop_NTPase"/>
</dbReference>